<dbReference type="OrthoDB" id="9786347at2"/>
<dbReference type="PANTHER" id="PTHR37010:SF1">
    <property type="entry name" value="SULFURTRANSFERASE TUSE"/>
    <property type="match status" value="1"/>
</dbReference>
<dbReference type="SUPFAM" id="SSF69721">
    <property type="entry name" value="DsrC, the gamma subunit of dissimilatory sulfite reductase"/>
    <property type="match status" value="1"/>
</dbReference>
<keyword evidence="3" id="KW-0808">Transferase</keyword>
<dbReference type="Pfam" id="PF04358">
    <property type="entry name" value="DsrC"/>
    <property type="match status" value="1"/>
</dbReference>
<dbReference type="EMBL" id="MLCN01000048">
    <property type="protein sequence ID" value="ONG37609.1"/>
    <property type="molecule type" value="Genomic_DNA"/>
</dbReference>
<comment type="subcellular location">
    <subcellularLocation>
        <location evidence="1">Cytoplasm</location>
    </subcellularLocation>
</comment>
<dbReference type="InterPro" id="IPR007453">
    <property type="entry name" value="DsrC/TusE"/>
</dbReference>
<dbReference type="GO" id="GO:0097163">
    <property type="term" value="F:sulfur carrier activity"/>
    <property type="evidence" value="ECO:0007669"/>
    <property type="project" value="TreeGrafter"/>
</dbReference>
<protein>
    <recommendedName>
        <fullName evidence="3">Sulfurtransferase</fullName>
        <ecNumber evidence="3">2.8.1.-</ecNumber>
    </recommendedName>
</protein>
<dbReference type="NCBIfam" id="TIGR03342">
    <property type="entry name" value="dsrC_tusE_dsvC"/>
    <property type="match status" value="1"/>
</dbReference>
<evidence type="ECO:0000256" key="2">
    <source>
        <dbReference type="ARBA" id="ARBA00022490"/>
    </source>
</evidence>
<organism evidence="5 6">
    <name type="scientific">Alkanindiges hydrocarboniclasticus</name>
    <dbReference type="NCBI Taxonomy" id="1907941"/>
    <lineage>
        <taxon>Bacteria</taxon>
        <taxon>Pseudomonadati</taxon>
        <taxon>Pseudomonadota</taxon>
        <taxon>Gammaproteobacteria</taxon>
        <taxon>Moraxellales</taxon>
        <taxon>Moraxellaceae</taxon>
        <taxon>Alkanindiges</taxon>
    </lineage>
</organism>
<evidence type="ECO:0000313" key="6">
    <source>
        <dbReference type="Proteomes" id="UP000192132"/>
    </source>
</evidence>
<feature type="active site" description="Cysteine persulfide intermediate" evidence="4">
    <location>
        <position position="109"/>
    </location>
</feature>
<keyword evidence="2" id="KW-0963">Cytoplasm</keyword>
<dbReference type="Gene3D" id="1.10.10.370">
    <property type="entry name" value="DsrC-like protein, C-terminal domain"/>
    <property type="match status" value="1"/>
</dbReference>
<dbReference type="InterPro" id="IPR025526">
    <property type="entry name" value="DsrC-like_dom_sf"/>
</dbReference>
<dbReference type="AlphaFoldDB" id="A0A1S8CSF7"/>
<dbReference type="Gene3D" id="3.30.1420.10">
    <property type="match status" value="1"/>
</dbReference>
<sequence>MNDTASDNELLLDQDGHLQNYQDWTPEIAQLMAQKDGLTLTPAHLNILYAVQKFYQQFGYAPATRPLIKFLMKELGDQISNAQLMQDFQTGLVARTLARLAGLPKPANCL</sequence>
<dbReference type="GO" id="GO:0005737">
    <property type="term" value="C:cytoplasm"/>
    <property type="evidence" value="ECO:0007669"/>
    <property type="project" value="UniProtKB-SubCell"/>
</dbReference>
<dbReference type="InterPro" id="IPR042072">
    <property type="entry name" value="DsrC-like_C"/>
</dbReference>
<dbReference type="EC" id="2.8.1.-" evidence="3"/>
<dbReference type="STRING" id="1907941.BKE30_14155"/>
<reference evidence="5 6" key="1">
    <citation type="submission" date="2016-10" db="EMBL/GenBank/DDBJ databases">
        <title>Draft Genome sequence of Alkanindiges sp. strain H1.</title>
        <authorList>
            <person name="Subhash Y."/>
            <person name="Lee S."/>
        </authorList>
    </citation>
    <scope>NUCLEOTIDE SEQUENCE [LARGE SCALE GENOMIC DNA]</scope>
    <source>
        <strain evidence="5 6">H1</strain>
    </source>
</reference>
<comment type="caution">
    <text evidence="5">The sequence shown here is derived from an EMBL/GenBank/DDBJ whole genome shotgun (WGS) entry which is preliminary data.</text>
</comment>
<dbReference type="GO" id="GO:0002143">
    <property type="term" value="P:tRNA wobble position uridine thiolation"/>
    <property type="evidence" value="ECO:0007669"/>
    <property type="project" value="TreeGrafter"/>
</dbReference>
<keyword evidence="6" id="KW-1185">Reference proteome</keyword>
<dbReference type="InterPro" id="IPR043163">
    <property type="entry name" value="DsrC-like_N"/>
</dbReference>
<dbReference type="PANTHER" id="PTHR37010">
    <property type="entry name" value="SULFURTRANSFERASE TUSE"/>
    <property type="match status" value="1"/>
</dbReference>
<evidence type="ECO:0000256" key="4">
    <source>
        <dbReference type="PIRSR" id="PIRSR006223-50"/>
    </source>
</evidence>
<accession>A0A1S8CSF7</accession>
<evidence type="ECO:0000313" key="5">
    <source>
        <dbReference type="EMBL" id="ONG37609.1"/>
    </source>
</evidence>
<evidence type="ECO:0000256" key="3">
    <source>
        <dbReference type="PIRNR" id="PIRNR006223"/>
    </source>
</evidence>
<comment type="similarity">
    <text evidence="3">Belongs to the dsrC/tusE family.</text>
</comment>
<evidence type="ECO:0000256" key="1">
    <source>
        <dbReference type="ARBA" id="ARBA00004496"/>
    </source>
</evidence>
<dbReference type="RefSeq" id="WP_076879238.1">
    <property type="nucleotide sequence ID" value="NZ_MLCN01000048.1"/>
</dbReference>
<dbReference type="GO" id="GO:0016740">
    <property type="term" value="F:transferase activity"/>
    <property type="evidence" value="ECO:0007669"/>
    <property type="project" value="UniProtKB-KW"/>
</dbReference>
<proteinExistence type="inferred from homology"/>
<dbReference type="Proteomes" id="UP000192132">
    <property type="component" value="Unassembled WGS sequence"/>
</dbReference>
<gene>
    <name evidence="5" type="ORF">BKE30_14155</name>
</gene>
<dbReference type="PIRSF" id="PIRSF006223">
    <property type="entry name" value="DsrC_TusE"/>
    <property type="match status" value="1"/>
</dbReference>
<name>A0A1S8CSF7_9GAMM</name>
<comment type="function">
    <text evidence="3">Part of a sulfur-relay system.</text>
</comment>